<organism evidence="2">
    <name type="scientific">marine metagenome</name>
    <dbReference type="NCBI Taxonomy" id="408172"/>
    <lineage>
        <taxon>unclassified sequences</taxon>
        <taxon>metagenomes</taxon>
        <taxon>ecological metagenomes</taxon>
    </lineage>
</organism>
<feature type="domain" description="CN hydrolase" evidence="1">
    <location>
        <begin position="1"/>
        <end position="72"/>
    </location>
</feature>
<dbReference type="AlphaFoldDB" id="A0A381YHW9"/>
<evidence type="ECO:0000259" key="1">
    <source>
        <dbReference type="PROSITE" id="PS50263"/>
    </source>
</evidence>
<accession>A0A381YHW9</accession>
<gene>
    <name evidence="2" type="ORF">METZ01_LOCUS129394</name>
</gene>
<name>A0A381YHW9_9ZZZZ</name>
<reference evidence="2" key="1">
    <citation type="submission" date="2018-05" db="EMBL/GenBank/DDBJ databases">
        <authorList>
            <person name="Lanie J.A."/>
            <person name="Ng W.-L."/>
            <person name="Kazmierczak K.M."/>
            <person name="Andrzejewski T.M."/>
            <person name="Davidsen T.M."/>
            <person name="Wayne K.J."/>
            <person name="Tettelin H."/>
            <person name="Glass J.I."/>
            <person name="Rusch D."/>
            <person name="Podicherti R."/>
            <person name="Tsui H.-C.T."/>
            <person name="Winkler M.E."/>
        </authorList>
    </citation>
    <scope>NUCLEOTIDE SEQUENCE</scope>
</reference>
<dbReference type="PANTHER" id="PTHR23088">
    <property type="entry name" value="NITRILASE-RELATED"/>
    <property type="match status" value="1"/>
</dbReference>
<sequence>MTWSPLHYRICYDIRFSELYASLSEKKADIITIPAAFTLETGKDHWEILCRTRAVETQTYVLAAAQFGSHFN</sequence>
<protein>
    <recommendedName>
        <fullName evidence="1">CN hydrolase domain-containing protein</fullName>
    </recommendedName>
</protein>
<dbReference type="InterPro" id="IPR036526">
    <property type="entry name" value="C-N_Hydrolase_sf"/>
</dbReference>
<dbReference type="PROSITE" id="PS50263">
    <property type="entry name" value="CN_HYDROLASE"/>
    <property type="match status" value="1"/>
</dbReference>
<dbReference type="SUPFAM" id="SSF56317">
    <property type="entry name" value="Carbon-nitrogen hydrolase"/>
    <property type="match status" value="1"/>
</dbReference>
<dbReference type="EMBL" id="UINC01018260">
    <property type="protein sequence ID" value="SVA76540.1"/>
    <property type="molecule type" value="Genomic_DNA"/>
</dbReference>
<proteinExistence type="predicted"/>
<dbReference type="InterPro" id="IPR003010">
    <property type="entry name" value="C-N_Hydrolase"/>
</dbReference>
<dbReference type="Pfam" id="PF00795">
    <property type="entry name" value="CN_hydrolase"/>
    <property type="match status" value="1"/>
</dbReference>
<evidence type="ECO:0000313" key="2">
    <source>
        <dbReference type="EMBL" id="SVA76540.1"/>
    </source>
</evidence>
<dbReference type="PANTHER" id="PTHR23088:SF27">
    <property type="entry name" value="DEAMINATED GLUTATHIONE AMIDASE"/>
    <property type="match status" value="1"/>
</dbReference>
<dbReference type="Gene3D" id="3.60.110.10">
    <property type="entry name" value="Carbon-nitrogen hydrolase"/>
    <property type="match status" value="1"/>
</dbReference>